<sequence>MPTPTKTSVWQKQPIASDMRNEVDRQATVDVTATASAIWENVSEEFYRGAENPVQGLTREQVIRRVHYTRRSHFGGQIYGRLELPPLSLDKKRPCVQRLIGWAHPELFRLLKYKHTTIFLDGTFRCVPRGFYQVLVCMVYDHGSDCYVPVFYVVCTSKTEDMYWNAIQFVDQTVDQNLDPAECLQSRDVGCLFHFKQAVRRCMKELRIHEAEENIAMSRGVLDMLTVIEPGTILTQGIRWVLV</sequence>
<reference evidence="1" key="2">
    <citation type="journal article" date="2023" name="Microbiol Resour">
        <title>Decontamination and Annotation of the Draft Genome Sequence of the Oomycete Lagenidium giganteum ARSEF 373.</title>
        <authorList>
            <person name="Morgan W.R."/>
            <person name="Tartar A."/>
        </authorList>
    </citation>
    <scope>NUCLEOTIDE SEQUENCE</scope>
    <source>
        <strain evidence="1">ARSEF 373</strain>
    </source>
</reference>
<gene>
    <name evidence="1" type="ORF">N0F65_003143</name>
</gene>
<protein>
    <recommendedName>
        <fullName evidence="3">MULE transposase domain-containing protein</fullName>
    </recommendedName>
</protein>
<name>A0AAV2YHN0_9STRA</name>
<proteinExistence type="predicted"/>
<evidence type="ECO:0000313" key="1">
    <source>
        <dbReference type="EMBL" id="DAZ93446.1"/>
    </source>
</evidence>
<keyword evidence="2" id="KW-1185">Reference proteome</keyword>
<reference evidence="1" key="1">
    <citation type="submission" date="2022-11" db="EMBL/GenBank/DDBJ databases">
        <authorList>
            <person name="Morgan W.R."/>
            <person name="Tartar A."/>
        </authorList>
    </citation>
    <scope>NUCLEOTIDE SEQUENCE</scope>
    <source>
        <strain evidence="1">ARSEF 373</strain>
    </source>
</reference>
<accession>A0AAV2YHN0</accession>
<dbReference type="Proteomes" id="UP001146120">
    <property type="component" value="Unassembled WGS sequence"/>
</dbReference>
<dbReference type="EMBL" id="DAKRPA010000316">
    <property type="protein sequence ID" value="DAZ93446.1"/>
    <property type="molecule type" value="Genomic_DNA"/>
</dbReference>
<organism evidence="1 2">
    <name type="scientific">Lagenidium giganteum</name>
    <dbReference type="NCBI Taxonomy" id="4803"/>
    <lineage>
        <taxon>Eukaryota</taxon>
        <taxon>Sar</taxon>
        <taxon>Stramenopiles</taxon>
        <taxon>Oomycota</taxon>
        <taxon>Peronosporomycetes</taxon>
        <taxon>Pythiales</taxon>
        <taxon>Pythiaceae</taxon>
    </lineage>
</organism>
<evidence type="ECO:0008006" key="3">
    <source>
        <dbReference type="Google" id="ProtNLM"/>
    </source>
</evidence>
<dbReference type="AlphaFoldDB" id="A0AAV2YHN0"/>
<evidence type="ECO:0000313" key="2">
    <source>
        <dbReference type="Proteomes" id="UP001146120"/>
    </source>
</evidence>
<comment type="caution">
    <text evidence="1">The sequence shown here is derived from an EMBL/GenBank/DDBJ whole genome shotgun (WGS) entry which is preliminary data.</text>
</comment>